<organism evidence="2 3">
    <name type="scientific">Sphaerimonospora thailandensis</name>
    <dbReference type="NCBI Taxonomy" id="795644"/>
    <lineage>
        <taxon>Bacteria</taxon>
        <taxon>Bacillati</taxon>
        <taxon>Actinomycetota</taxon>
        <taxon>Actinomycetes</taxon>
        <taxon>Streptosporangiales</taxon>
        <taxon>Streptosporangiaceae</taxon>
        <taxon>Sphaerimonospora</taxon>
    </lineage>
</organism>
<name>A0A8J3RH66_9ACTN</name>
<proteinExistence type="predicted"/>
<comment type="caution">
    <text evidence="2">The sequence shown here is derived from an EMBL/GenBank/DDBJ whole genome shotgun (WGS) entry which is preliminary data.</text>
</comment>
<dbReference type="Pfam" id="PF05685">
    <property type="entry name" value="Uma2"/>
    <property type="match status" value="1"/>
</dbReference>
<dbReference type="Gene3D" id="3.90.1570.10">
    <property type="entry name" value="tt1808, chain A"/>
    <property type="match status" value="1"/>
</dbReference>
<evidence type="ECO:0000313" key="2">
    <source>
        <dbReference type="EMBL" id="GIH72268.1"/>
    </source>
</evidence>
<dbReference type="AlphaFoldDB" id="A0A8J3RH66"/>
<keyword evidence="3" id="KW-1185">Reference proteome</keyword>
<reference evidence="2" key="1">
    <citation type="submission" date="2021-01" db="EMBL/GenBank/DDBJ databases">
        <title>Whole genome shotgun sequence of Sphaerimonospora thailandensis NBRC 107569.</title>
        <authorList>
            <person name="Komaki H."/>
            <person name="Tamura T."/>
        </authorList>
    </citation>
    <scope>NUCLEOTIDE SEQUENCE</scope>
    <source>
        <strain evidence="2">NBRC 107569</strain>
    </source>
</reference>
<dbReference type="RefSeq" id="WP_204017934.1">
    <property type="nucleotide sequence ID" value="NZ_BOOG01000048.1"/>
</dbReference>
<dbReference type="PANTHER" id="PTHR35400">
    <property type="entry name" value="SLR1083 PROTEIN"/>
    <property type="match status" value="1"/>
</dbReference>
<protein>
    <recommendedName>
        <fullName evidence="1">Putative restriction endonuclease domain-containing protein</fullName>
    </recommendedName>
</protein>
<dbReference type="Proteomes" id="UP000610966">
    <property type="component" value="Unassembled WGS sequence"/>
</dbReference>
<dbReference type="InterPro" id="IPR011335">
    <property type="entry name" value="Restrct_endonuc-II-like"/>
</dbReference>
<dbReference type="InterPro" id="IPR008538">
    <property type="entry name" value="Uma2"/>
</dbReference>
<feature type="domain" description="Putative restriction endonuclease" evidence="1">
    <location>
        <begin position="36"/>
        <end position="196"/>
    </location>
</feature>
<gene>
    <name evidence="2" type="ORF">Mth01_45210</name>
</gene>
<dbReference type="InterPro" id="IPR012296">
    <property type="entry name" value="Nuclease_put_TT1808"/>
</dbReference>
<evidence type="ECO:0000259" key="1">
    <source>
        <dbReference type="Pfam" id="PF05685"/>
    </source>
</evidence>
<dbReference type="EMBL" id="BOOG01000048">
    <property type="protein sequence ID" value="GIH72268.1"/>
    <property type="molecule type" value="Genomic_DNA"/>
</dbReference>
<dbReference type="PANTHER" id="PTHR35400:SF3">
    <property type="entry name" value="SLL1072 PROTEIN"/>
    <property type="match status" value="1"/>
</dbReference>
<evidence type="ECO:0000313" key="3">
    <source>
        <dbReference type="Proteomes" id="UP000610966"/>
    </source>
</evidence>
<dbReference type="CDD" id="cd06260">
    <property type="entry name" value="DUF820-like"/>
    <property type="match status" value="1"/>
</dbReference>
<accession>A0A8J3RH66</accession>
<sequence length="204" mass="22249">MVADSETSLGPALAPVPGRPLPSTPRALFDALPPLECLRAEIIDGRLIVSRLGTIEHARAAMQLFESLIPIIDERGWHAWTRNVDVCIDGTHEPVVPDFVLAPVNCTRWGGRELLSSGLKLVAEVVSPGSAHDDRELKPDIYARGGVPVMLLIDPLAESGTVTVFSEPKEGRYQVISTVTFGREIYIPDPIDFTLDTSVFKEVL</sequence>
<dbReference type="SUPFAM" id="SSF52980">
    <property type="entry name" value="Restriction endonuclease-like"/>
    <property type="match status" value="1"/>
</dbReference>